<dbReference type="SUPFAM" id="SSF53041">
    <property type="entry name" value="Resolvase-like"/>
    <property type="match status" value="1"/>
</dbReference>
<evidence type="ECO:0000313" key="3">
    <source>
        <dbReference type="EMBL" id="ATX64555.1"/>
    </source>
</evidence>
<dbReference type="InterPro" id="IPR050639">
    <property type="entry name" value="SSR_resolvase"/>
</dbReference>
<dbReference type="Gene3D" id="3.40.50.1390">
    <property type="entry name" value="Resolvase, N-terminal catalytic domain"/>
    <property type="match status" value="1"/>
</dbReference>
<dbReference type="InterPro" id="IPR038109">
    <property type="entry name" value="DNA_bind_recomb_sf"/>
</dbReference>
<dbReference type="RefSeq" id="WP_071480092.1">
    <property type="nucleotide sequence ID" value="NZ_CP024899.1"/>
</dbReference>
<protein>
    <submittedName>
        <fullName evidence="3">Recombinase family protein</fullName>
    </submittedName>
</protein>
<sequence length="546" mass="60349">MRAAIYSRFSSALQSEGSIEDQERLCMARAAREGWHVVARFEDRAISGASMVRPGLQALLDAAQAGKFDIVLTEALDRLSRDQADVAAIYKRLCFAGVAIVTLAEGEISELHVGLKGTMNQLFLKDLAAKTRRGLRGRVEAGRSGGGNSYGYKVVRRLGDDGMPVTGEREINPSEAQIIQRVFKEFAEGQSPKAIARRLNDERIPGPRGKLWRDTAIRGHQQRGTGLLNNELYIGKLVWNRLRYIKDPETGRRVSRQNPKEEWIITDVPELRIIDDTLWKRVKTRQGEITDTDRVQNIKATRFWEKRRHKHLLTGLLTCGCCGGGFASVGRDYVACSNARKLGTCDQRKSFQRNALETAVLDLLRTKLMQPEAVAAFVKEFTLEMNAAKGQQSDDRARLVSEQSQIKRKLEGLYDAIADGLRTTGLKDKLLALEGRLAEIETSLAEPAPSPVRLHPNLSELYRRKVEQLAESLRDPAIRPAAVDTIRGLIEAVTVNIDDAGDVTLALDGALSAMIDTSQPGVLRGVDAGSVKVVAGTGFEPVTFRL</sequence>
<dbReference type="Pfam" id="PF13408">
    <property type="entry name" value="Zn_ribbon_recom"/>
    <property type="match status" value="1"/>
</dbReference>
<dbReference type="InterPro" id="IPR025827">
    <property type="entry name" value="Zn_ribbon_recom_dom"/>
</dbReference>
<dbReference type="InterPro" id="IPR011109">
    <property type="entry name" value="DNA_bind_recombinase_dom"/>
</dbReference>
<dbReference type="Pfam" id="PF07508">
    <property type="entry name" value="Recombinase"/>
    <property type="match status" value="1"/>
</dbReference>
<dbReference type="KEGG" id="rbg:BG454_00840"/>
<name>A0A2K8KA22_9RHOB</name>
<dbReference type="GO" id="GO:0003677">
    <property type="term" value="F:DNA binding"/>
    <property type="evidence" value="ECO:0007669"/>
    <property type="project" value="InterPro"/>
</dbReference>
<dbReference type="CDD" id="cd00338">
    <property type="entry name" value="Ser_Recombinase"/>
    <property type="match status" value="1"/>
</dbReference>
<dbReference type="PROSITE" id="PS51736">
    <property type="entry name" value="RECOMBINASES_3"/>
    <property type="match status" value="1"/>
</dbReference>
<dbReference type="Proteomes" id="UP000228948">
    <property type="component" value="Chromosome"/>
</dbReference>
<proteinExistence type="predicted"/>
<dbReference type="SMART" id="SM00857">
    <property type="entry name" value="Resolvase"/>
    <property type="match status" value="1"/>
</dbReference>
<dbReference type="PANTHER" id="PTHR30461">
    <property type="entry name" value="DNA-INVERTASE FROM LAMBDOID PROPHAGE"/>
    <property type="match status" value="1"/>
</dbReference>
<dbReference type="EMBL" id="CP024899">
    <property type="protein sequence ID" value="ATX64555.1"/>
    <property type="molecule type" value="Genomic_DNA"/>
</dbReference>
<feature type="domain" description="Recombinase" evidence="2">
    <location>
        <begin position="149"/>
        <end position="292"/>
    </location>
</feature>
<evidence type="ECO:0000259" key="2">
    <source>
        <dbReference type="PROSITE" id="PS51737"/>
    </source>
</evidence>
<gene>
    <name evidence="3" type="ORF">BG454_00840</name>
</gene>
<dbReference type="AlphaFoldDB" id="A0A2K8KA22"/>
<keyword evidence="4" id="KW-1185">Reference proteome</keyword>
<feature type="domain" description="Resolvase/invertase-type recombinase catalytic" evidence="1">
    <location>
        <begin position="2"/>
        <end position="150"/>
    </location>
</feature>
<dbReference type="InterPro" id="IPR036162">
    <property type="entry name" value="Resolvase-like_N_sf"/>
</dbReference>
<reference evidence="3 4" key="1">
    <citation type="submission" date="2017-11" db="EMBL/GenBank/DDBJ databases">
        <title>Revised Sequence and Annotation of the Rhodobaca barguzinensis strain alga05 Genome.</title>
        <authorList>
            <person name="Kopejtka K."/>
            <person name="Tomasch J.M."/>
            <person name="Bunk B."/>
            <person name="Koblizek M."/>
        </authorList>
    </citation>
    <scope>NUCLEOTIDE SEQUENCE [LARGE SCALE GENOMIC DNA]</scope>
    <source>
        <strain evidence="4">alga05</strain>
    </source>
</reference>
<dbReference type="Gene3D" id="3.90.1750.20">
    <property type="entry name" value="Putative Large Serine Recombinase, Chain B, Domain 2"/>
    <property type="match status" value="1"/>
</dbReference>
<evidence type="ECO:0000259" key="1">
    <source>
        <dbReference type="PROSITE" id="PS51736"/>
    </source>
</evidence>
<organism evidence="3 4">
    <name type="scientific">Roseinatronobacter bogoriensis subsp. barguzinensis</name>
    <dbReference type="NCBI Taxonomy" id="441209"/>
    <lineage>
        <taxon>Bacteria</taxon>
        <taxon>Pseudomonadati</taxon>
        <taxon>Pseudomonadota</taxon>
        <taxon>Alphaproteobacteria</taxon>
        <taxon>Rhodobacterales</taxon>
        <taxon>Paracoccaceae</taxon>
        <taxon>Roseinatronobacter</taxon>
    </lineage>
</organism>
<dbReference type="GO" id="GO:0000150">
    <property type="term" value="F:DNA strand exchange activity"/>
    <property type="evidence" value="ECO:0007669"/>
    <property type="project" value="InterPro"/>
</dbReference>
<dbReference type="PANTHER" id="PTHR30461:SF23">
    <property type="entry name" value="DNA RECOMBINASE-RELATED"/>
    <property type="match status" value="1"/>
</dbReference>
<dbReference type="OrthoDB" id="7277848at2"/>
<dbReference type="Pfam" id="PF00239">
    <property type="entry name" value="Resolvase"/>
    <property type="match status" value="1"/>
</dbReference>
<dbReference type="PROSITE" id="PS51737">
    <property type="entry name" value="RECOMBINASE_DNA_BIND"/>
    <property type="match status" value="1"/>
</dbReference>
<accession>A0A2K8KA22</accession>
<dbReference type="InterPro" id="IPR006119">
    <property type="entry name" value="Resolv_N"/>
</dbReference>
<dbReference type="STRING" id="441209.GCA_001870665_01070"/>
<evidence type="ECO:0000313" key="4">
    <source>
        <dbReference type="Proteomes" id="UP000228948"/>
    </source>
</evidence>